<comment type="caution">
    <text evidence="1">The sequence shown here is derived from an EMBL/GenBank/DDBJ whole genome shotgun (WGS) entry which is preliminary data.</text>
</comment>
<accession>A0A139HRY2</accession>
<name>A0A139HRY2_9PEZI</name>
<dbReference type="Proteomes" id="UP000073492">
    <property type="component" value="Unassembled WGS sequence"/>
</dbReference>
<gene>
    <name evidence="1" type="ORF">AC579_6019</name>
</gene>
<sequence>MPILTASGGTRSIELDDQASQISRAEQSSGHATLQNCAALADLSRVFGRQQVLVWASTLRICIVRYHQLVQRIHDYIAKSNVRAQYGNYDTASC</sequence>
<keyword evidence="2" id="KW-1185">Reference proteome</keyword>
<evidence type="ECO:0000313" key="2">
    <source>
        <dbReference type="Proteomes" id="UP000073492"/>
    </source>
</evidence>
<organism evidence="1 2">
    <name type="scientific">Pseudocercospora musae</name>
    <dbReference type="NCBI Taxonomy" id="113226"/>
    <lineage>
        <taxon>Eukaryota</taxon>
        <taxon>Fungi</taxon>
        <taxon>Dikarya</taxon>
        <taxon>Ascomycota</taxon>
        <taxon>Pezizomycotina</taxon>
        <taxon>Dothideomycetes</taxon>
        <taxon>Dothideomycetidae</taxon>
        <taxon>Mycosphaerellales</taxon>
        <taxon>Mycosphaerellaceae</taxon>
        <taxon>Pseudocercospora</taxon>
    </lineage>
</organism>
<evidence type="ECO:0000313" key="1">
    <source>
        <dbReference type="EMBL" id="KXT05153.1"/>
    </source>
</evidence>
<reference evidence="1 2" key="1">
    <citation type="submission" date="2015-07" db="EMBL/GenBank/DDBJ databases">
        <title>Comparative genomics of the Sigatoka disease complex on banana suggests a link between parallel evolutionary changes in Pseudocercospora fijiensis and Pseudocercospora eumusae and increased virulence on the banana host.</title>
        <authorList>
            <person name="Chang T.-C."/>
            <person name="Salvucci A."/>
            <person name="Crous P.W."/>
            <person name="Stergiopoulos I."/>
        </authorList>
    </citation>
    <scope>NUCLEOTIDE SEQUENCE [LARGE SCALE GENOMIC DNA]</scope>
    <source>
        <strain evidence="1 2">CBS 116634</strain>
    </source>
</reference>
<dbReference type="EMBL" id="LFZO01000574">
    <property type="protein sequence ID" value="KXT05153.1"/>
    <property type="molecule type" value="Genomic_DNA"/>
</dbReference>
<proteinExistence type="predicted"/>
<protein>
    <submittedName>
        <fullName evidence="1">Uncharacterized protein</fullName>
    </submittedName>
</protein>
<dbReference type="AlphaFoldDB" id="A0A139HRY2"/>